<keyword evidence="3" id="KW-0540">Nuclease</keyword>
<dbReference type="AlphaFoldDB" id="A0A0G0AU29"/>
<evidence type="ECO:0000256" key="4">
    <source>
        <dbReference type="ARBA" id="ARBA00022723"/>
    </source>
</evidence>
<protein>
    <recommendedName>
        <fullName evidence="10">rRNA maturation factor</fullName>
    </recommendedName>
</protein>
<keyword evidence="4" id="KW-0479">Metal-binding</keyword>
<dbReference type="GO" id="GO:0004222">
    <property type="term" value="F:metalloendopeptidase activity"/>
    <property type="evidence" value="ECO:0007669"/>
    <property type="project" value="InterPro"/>
</dbReference>
<evidence type="ECO:0000313" key="9">
    <source>
        <dbReference type="Proteomes" id="UP000034004"/>
    </source>
</evidence>
<dbReference type="SUPFAM" id="SSF55486">
    <property type="entry name" value="Metalloproteases ('zincins'), catalytic domain"/>
    <property type="match status" value="1"/>
</dbReference>
<evidence type="ECO:0000313" key="8">
    <source>
        <dbReference type="EMBL" id="KKP60464.1"/>
    </source>
</evidence>
<dbReference type="EMBL" id="LBPR01000023">
    <property type="protein sequence ID" value="KKP60464.1"/>
    <property type="molecule type" value="Genomic_DNA"/>
</dbReference>
<sequence>MINIVSSSRYKINRQKIKAFVQSVFEKEPINSDHSLNVVFVGKNKMKVFTKKYKNEKETLPVLSFKYNEDVGENEVLLGEVVICYPLVILLAAERNKRVDEIINELVKHGIANLLK</sequence>
<dbReference type="GO" id="GO:0004519">
    <property type="term" value="F:endonuclease activity"/>
    <property type="evidence" value="ECO:0007669"/>
    <property type="project" value="UniProtKB-KW"/>
</dbReference>
<gene>
    <name evidence="8" type="ORF">UR56_C0023G0004</name>
</gene>
<accession>A0A0G0AU29</accession>
<dbReference type="InterPro" id="IPR002036">
    <property type="entry name" value="YbeY"/>
</dbReference>
<comment type="caution">
    <text evidence="8">The sequence shown here is derived from an EMBL/GenBank/DDBJ whole genome shotgun (WGS) entry which is preliminary data.</text>
</comment>
<keyword evidence="7" id="KW-0862">Zinc</keyword>
<evidence type="ECO:0000256" key="3">
    <source>
        <dbReference type="ARBA" id="ARBA00022722"/>
    </source>
</evidence>
<organism evidence="8 9">
    <name type="scientific">Candidatus Roizmanbacteria bacterium GW2011_GWC2_34_23</name>
    <dbReference type="NCBI Taxonomy" id="1618484"/>
    <lineage>
        <taxon>Bacteria</taxon>
        <taxon>Candidatus Roizmaniibacteriota</taxon>
    </lineage>
</organism>
<comment type="cofactor">
    <cofactor evidence="1">
        <name>Zn(2+)</name>
        <dbReference type="ChEBI" id="CHEBI:29105"/>
    </cofactor>
</comment>
<dbReference type="Proteomes" id="UP000034004">
    <property type="component" value="Unassembled WGS sequence"/>
</dbReference>
<evidence type="ECO:0000256" key="6">
    <source>
        <dbReference type="ARBA" id="ARBA00022801"/>
    </source>
</evidence>
<dbReference type="Gene3D" id="3.40.390.30">
    <property type="entry name" value="Metalloproteases ('zincins'), catalytic domain"/>
    <property type="match status" value="1"/>
</dbReference>
<evidence type="ECO:0000256" key="1">
    <source>
        <dbReference type="ARBA" id="ARBA00001947"/>
    </source>
</evidence>
<proteinExistence type="inferred from homology"/>
<name>A0A0G0AU29_9BACT</name>
<dbReference type="GO" id="GO:0046872">
    <property type="term" value="F:metal ion binding"/>
    <property type="evidence" value="ECO:0007669"/>
    <property type="project" value="UniProtKB-KW"/>
</dbReference>
<reference evidence="8 9" key="1">
    <citation type="journal article" date="2015" name="Nature">
        <title>rRNA introns, odd ribosomes, and small enigmatic genomes across a large radiation of phyla.</title>
        <authorList>
            <person name="Brown C.T."/>
            <person name="Hug L.A."/>
            <person name="Thomas B.C."/>
            <person name="Sharon I."/>
            <person name="Castelle C.J."/>
            <person name="Singh A."/>
            <person name="Wilkins M.J."/>
            <person name="Williams K.H."/>
            <person name="Banfield J.F."/>
        </authorList>
    </citation>
    <scope>NUCLEOTIDE SEQUENCE [LARGE SCALE GENOMIC DNA]</scope>
</reference>
<comment type="similarity">
    <text evidence="2">Belongs to the endoribonuclease YbeY family.</text>
</comment>
<dbReference type="STRING" id="1618484.UR56_C0023G0004"/>
<evidence type="ECO:0000256" key="2">
    <source>
        <dbReference type="ARBA" id="ARBA00010875"/>
    </source>
</evidence>
<evidence type="ECO:0008006" key="10">
    <source>
        <dbReference type="Google" id="ProtNLM"/>
    </source>
</evidence>
<dbReference type="Pfam" id="PF02130">
    <property type="entry name" value="YbeY"/>
    <property type="match status" value="1"/>
</dbReference>
<keyword evidence="6" id="KW-0378">Hydrolase</keyword>
<dbReference type="GO" id="GO:0006364">
    <property type="term" value="P:rRNA processing"/>
    <property type="evidence" value="ECO:0007669"/>
    <property type="project" value="InterPro"/>
</dbReference>
<dbReference type="InterPro" id="IPR023091">
    <property type="entry name" value="MetalPrtase_cat_dom_sf_prd"/>
</dbReference>
<dbReference type="NCBIfam" id="TIGR00043">
    <property type="entry name" value="rRNA maturation RNase YbeY"/>
    <property type="match status" value="1"/>
</dbReference>
<evidence type="ECO:0000256" key="7">
    <source>
        <dbReference type="ARBA" id="ARBA00022833"/>
    </source>
</evidence>
<keyword evidence="5" id="KW-0255">Endonuclease</keyword>
<evidence type="ECO:0000256" key="5">
    <source>
        <dbReference type="ARBA" id="ARBA00022759"/>
    </source>
</evidence>